<dbReference type="InterPro" id="IPR013783">
    <property type="entry name" value="Ig-like_fold"/>
</dbReference>
<dbReference type="RefSeq" id="WP_020736972.1">
    <property type="nucleotide sequence ID" value="NC_021658.1"/>
</dbReference>
<feature type="domain" description="CARDB" evidence="1">
    <location>
        <begin position="227"/>
        <end position="333"/>
    </location>
</feature>
<dbReference type="OrthoDB" id="5377562at2"/>
<evidence type="ECO:0000259" key="1">
    <source>
        <dbReference type="Pfam" id="PF07705"/>
    </source>
</evidence>
<dbReference type="Proteomes" id="UP000014803">
    <property type="component" value="Chromosome"/>
</dbReference>
<protein>
    <recommendedName>
        <fullName evidence="1">CARDB domain-containing protein</fullName>
    </recommendedName>
</protein>
<accession>S4Y3R4</accession>
<gene>
    <name evidence="2" type="ORF">SCE1572_25260</name>
</gene>
<sequence>MSGPPSILLGGSFGAEVTVCNQGTQPSYGADVELRLSADATVTADDVLAGGGPVPYLDPGQCATVAFPASASVPDGAYHLGAIVDPHGWAPELVETNNAGAGALIGVGSWPDLIVSAVSGPPSALPGSTFDASVTVCNQGTTPGQAMVELRVSADATITATDALAGSAPAPYLDPGQCAAIAIPASVYGPDGAYHLGAIVDPHGWQPELNETNNAASGGLIGAGNGPDLIVSVVSGPPSILLGGSFGAEVTVCNQGTQPSYGADVELRLSADATVTADDVLAGGGPVPYLEPGQCATVAFPASAYAPDGAYHLGAIVDPHAWISELIETNNATAGGEILVVY</sequence>
<dbReference type="EMBL" id="CP003969">
    <property type="protein sequence ID" value="AGP37508.1"/>
    <property type="molecule type" value="Genomic_DNA"/>
</dbReference>
<evidence type="ECO:0000313" key="3">
    <source>
        <dbReference type="Proteomes" id="UP000014803"/>
    </source>
</evidence>
<dbReference type="Gene3D" id="2.60.40.10">
    <property type="entry name" value="Immunoglobulins"/>
    <property type="match status" value="3"/>
</dbReference>
<proteinExistence type="predicted"/>
<dbReference type="eggNOG" id="COG1572">
    <property type="taxonomic scope" value="Bacteria"/>
</dbReference>
<dbReference type="AlphaFoldDB" id="S4Y3R4"/>
<dbReference type="Pfam" id="PF07705">
    <property type="entry name" value="CARDB"/>
    <property type="match status" value="3"/>
</dbReference>
<name>S4Y3R4_SORCE</name>
<reference evidence="2 3" key="1">
    <citation type="journal article" date="2013" name="Sci. Rep.">
        <title>Extraordinary expansion of a Sorangium cellulosum genome from an alkaline milieu.</title>
        <authorList>
            <person name="Han K."/>
            <person name="Li Z.F."/>
            <person name="Peng R."/>
            <person name="Zhu L.P."/>
            <person name="Zhou T."/>
            <person name="Wang L.G."/>
            <person name="Li S.G."/>
            <person name="Zhang X.B."/>
            <person name="Hu W."/>
            <person name="Wu Z.H."/>
            <person name="Qin N."/>
            <person name="Li Y.Z."/>
        </authorList>
    </citation>
    <scope>NUCLEOTIDE SEQUENCE [LARGE SCALE GENOMIC DNA]</scope>
    <source>
        <strain evidence="2 3">So0157-2</strain>
    </source>
</reference>
<dbReference type="InterPro" id="IPR011635">
    <property type="entry name" value="CARDB"/>
</dbReference>
<evidence type="ECO:0000313" key="2">
    <source>
        <dbReference type="EMBL" id="AGP37508.1"/>
    </source>
</evidence>
<dbReference type="STRING" id="1254432.SCE1572_25260"/>
<feature type="domain" description="CARDB" evidence="1">
    <location>
        <begin position="16"/>
        <end position="99"/>
    </location>
</feature>
<dbReference type="KEGG" id="scu:SCE1572_25260"/>
<dbReference type="HOGENOM" id="CLU_811112_0_0_7"/>
<organism evidence="2 3">
    <name type="scientific">Sorangium cellulosum So0157-2</name>
    <dbReference type="NCBI Taxonomy" id="1254432"/>
    <lineage>
        <taxon>Bacteria</taxon>
        <taxon>Pseudomonadati</taxon>
        <taxon>Myxococcota</taxon>
        <taxon>Polyangia</taxon>
        <taxon>Polyangiales</taxon>
        <taxon>Polyangiaceae</taxon>
        <taxon>Sorangium</taxon>
    </lineage>
</organism>
<feature type="domain" description="CARDB" evidence="1">
    <location>
        <begin position="111"/>
        <end position="217"/>
    </location>
</feature>